<accession>A0ABQ2PKA2</accession>
<feature type="domain" description="DUF2399" evidence="1">
    <location>
        <begin position="270"/>
        <end position="407"/>
    </location>
</feature>
<dbReference type="InterPro" id="IPR036078">
    <property type="entry name" value="Spo11/TopoVI_A_sf"/>
</dbReference>
<dbReference type="Pfam" id="PF09664">
    <property type="entry name" value="DUF2399"/>
    <property type="match status" value="1"/>
</dbReference>
<gene>
    <name evidence="2" type="ORF">GCM10010971_12280</name>
</gene>
<reference evidence="3" key="1">
    <citation type="journal article" date="2019" name="Int. J. Syst. Evol. Microbiol.">
        <title>The Global Catalogue of Microorganisms (GCM) 10K type strain sequencing project: providing services to taxonomists for standard genome sequencing and annotation.</title>
        <authorList>
            <consortium name="The Broad Institute Genomics Platform"/>
            <consortium name="The Broad Institute Genome Sequencing Center for Infectious Disease"/>
            <person name="Wu L."/>
            <person name="Ma J."/>
        </authorList>
    </citation>
    <scope>NUCLEOTIDE SEQUENCE [LARGE SCALE GENOMIC DNA]</scope>
    <source>
        <strain evidence="3">CGMCC 1.8860</strain>
    </source>
</reference>
<evidence type="ECO:0000313" key="2">
    <source>
        <dbReference type="EMBL" id="GGP25409.1"/>
    </source>
</evidence>
<dbReference type="Proteomes" id="UP000621859">
    <property type="component" value="Unassembled WGS sequence"/>
</dbReference>
<evidence type="ECO:0000259" key="1">
    <source>
        <dbReference type="Pfam" id="PF09664"/>
    </source>
</evidence>
<name>A0ABQ2PKA2_9NEIS</name>
<evidence type="ECO:0000313" key="3">
    <source>
        <dbReference type="Proteomes" id="UP000621859"/>
    </source>
</evidence>
<keyword evidence="3" id="KW-1185">Reference proteome</keyword>
<dbReference type="InterPro" id="IPR024465">
    <property type="entry name" value="DUF2399"/>
</dbReference>
<proteinExistence type="predicted"/>
<sequence>MVEDWRAHESLPGALTLRLGDPARASLSDRRRVRGEVDTPQSLADWPQERRALLIEWLKQTRSEHPKWVALLDQAGSQRHHLAVDALLGLLLRGWIEYEEVTSRALRGSWQPRSLTWLDLNALREHLGLKDPAAERARRENQRWLAVGDERLLALAMALAGSPARSISARRQLCDALVRWLQQGKRGTRRHFAQFARDRTKAIHTAEWQWLAQHVDLPACGISEHAPMMTLGGRCTLIAKGYVLIDLAVMPQHMALTPVSLAHCDQLAGVLQISIVENLTSFTQACEQARAGELVLWQPGYVASWWLQGLQHLVKLAQCPVRIACDCDPWGIDLAMRAGAAVSQAGGHWQPWRMDAATLNACRHRIELTDADRRKLEQILLQDLPPELAALAQEMDRLSQKAEQEQYL</sequence>
<comment type="caution">
    <text evidence="2">The sequence shown here is derived from an EMBL/GenBank/DDBJ whole genome shotgun (WGS) entry which is preliminary data.</text>
</comment>
<dbReference type="RefSeq" id="WP_188690498.1">
    <property type="nucleotide sequence ID" value="NZ_BMLY01000002.1"/>
</dbReference>
<protein>
    <recommendedName>
        <fullName evidence="1">DUF2399 domain-containing protein</fullName>
    </recommendedName>
</protein>
<dbReference type="Gene3D" id="3.40.1360.10">
    <property type="match status" value="1"/>
</dbReference>
<dbReference type="SUPFAM" id="SSF56726">
    <property type="entry name" value="DNA topoisomerase IV, alpha subunit"/>
    <property type="match status" value="1"/>
</dbReference>
<dbReference type="EMBL" id="BMLY01000002">
    <property type="protein sequence ID" value="GGP25409.1"/>
    <property type="molecule type" value="Genomic_DNA"/>
</dbReference>
<organism evidence="2 3">
    <name type="scientific">Silvimonas amylolytica</name>
    <dbReference type="NCBI Taxonomy" id="449663"/>
    <lineage>
        <taxon>Bacteria</taxon>
        <taxon>Pseudomonadati</taxon>
        <taxon>Pseudomonadota</taxon>
        <taxon>Betaproteobacteria</taxon>
        <taxon>Neisseriales</taxon>
        <taxon>Chitinibacteraceae</taxon>
        <taxon>Silvimonas</taxon>
    </lineage>
</organism>